<name>A0A1X0BX69_MYCCF</name>
<sequence length="176" mass="17960">MGRVCVCVVVDFGHVVNVVGFGRVVRIGRVFLGFVPIFCANAIGVLDGTFVVRRIILIWVDVGGEPLDAVVPLVVVERLSSGSAAPVLVAEPDAPDAPVVPAEPDAPDAPDAPVELSDELEAPSSAAASPGLLAIATPTPSATASAPTLPMNRPYVFGVVATAGVLPRIPRGVRIG</sequence>
<reference evidence="2 3" key="1">
    <citation type="journal article" date="2019" name="Emerg. Microbes Infect.">
        <title>Comprehensive subspecies identification of 175 nontuberculous mycobacteria species based on 7547 genomic profiles.</title>
        <authorList>
            <person name="Matsumoto Y."/>
            <person name="Kinjo T."/>
            <person name="Motooka D."/>
            <person name="Nabeya D."/>
            <person name="Jung N."/>
            <person name="Uechi K."/>
            <person name="Horii T."/>
            <person name="Iida T."/>
            <person name="Fujita J."/>
            <person name="Nakamura S."/>
        </authorList>
    </citation>
    <scope>NUCLEOTIDE SEQUENCE [LARGE SCALE GENOMIC DNA]</scope>
    <source>
        <strain evidence="2 3">JCM 18439</strain>
    </source>
</reference>
<protein>
    <submittedName>
        <fullName evidence="2">Uncharacterized protein</fullName>
    </submittedName>
</protein>
<dbReference type="STRING" id="1249101.BST21_11115"/>
<feature type="compositionally biased region" description="Low complexity" evidence="1">
    <location>
        <begin position="98"/>
        <end position="115"/>
    </location>
</feature>
<evidence type="ECO:0000256" key="1">
    <source>
        <dbReference type="SAM" id="MobiDB-lite"/>
    </source>
</evidence>
<proteinExistence type="predicted"/>
<dbReference type="Proteomes" id="UP000466431">
    <property type="component" value="Chromosome"/>
</dbReference>
<evidence type="ECO:0000313" key="3">
    <source>
        <dbReference type="Proteomes" id="UP000466431"/>
    </source>
</evidence>
<dbReference type="RefSeq" id="WP_163689842.1">
    <property type="nucleotide sequence ID" value="NZ_AP022591.1"/>
</dbReference>
<accession>A0A1X0BX69</accession>
<dbReference type="AlphaFoldDB" id="A0A1X0BX69"/>
<gene>
    <name evidence="2" type="ORF">MCEL_18230</name>
</gene>
<dbReference type="KEGG" id="mcee:MCEL_18230"/>
<organism evidence="2 3">
    <name type="scientific">Mycolicibacterium celeriflavum</name>
    <name type="common">Mycobacterium celeriflavum</name>
    <dbReference type="NCBI Taxonomy" id="1249101"/>
    <lineage>
        <taxon>Bacteria</taxon>
        <taxon>Bacillati</taxon>
        <taxon>Actinomycetota</taxon>
        <taxon>Actinomycetes</taxon>
        <taxon>Mycobacteriales</taxon>
        <taxon>Mycobacteriaceae</taxon>
        <taxon>Mycolicibacterium</taxon>
    </lineage>
</organism>
<evidence type="ECO:0000313" key="2">
    <source>
        <dbReference type="EMBL" id="BBY43528.1"/>
    </source>
</evidence>
<feature type="region of interest" description="Disordered" evidence="1">
    <location>
        <begin position="98"/>
        <end position="120"/>
    </location>
</feature>
<dbReference type="EMBL" id="AP022591">
    <property type="protein sequence ID" value="BBY43528.1"/>
    <property type="molecule type" value="Genomic_DNA"/>
</dbReference>
<keyword evidence="3" id="KW-1185">Reference proteome</keyword>